<keyword evidence="1" id="KW-0812">Transmembrane</keyword>
<evidence type="ECO:0000256" key="1">
    <source>
        <dbReference type="SAM" id="Phobius"/>
    </source>
</evidence>
<name>A0A1I0JR11_9FIRM</name>
<dbReference type="Proteomes" id="UP000198508">
    <property type="component" value="Unassembled WGS sequence"/>
</dbReference>
<keyword evidence="1" id="KW-1133">Transmembrane helix</keyword>
<feature type="transmembrane region" description="Helical" evidence="1">
    <location>
        <begin position="31"/>
        <end position="50"/>
    </location>
</feature>
<dbReference type="EMBL" id="FOIM01000033">
    <property type="protein sequence ID" value="SEU12161.1"/>
    <property type="molecule type" value="Genomic_DNA"/>
</dbReference>
<dbReference type="AlphaFoldDB" id="A0A1I0JR11"/>
<evidence type="ECO:0000313" key="3">
    <source>
        <dbReference type="Proteomes" id="UP000198508"/>
    </source>
</evidence>
<keyword evidence="3" id="KW-1185">Reference proteome</keyword>
<accession>A0A1I0JR11</accession>
<sequence length="93" mass="10436">MDGDTLMMIPTDILAPRPRRGRLLGRMTENALFWAVLVLLGIGAVTSFYYEQQITAAAPDKAHESVSALPDATRQDQRILRYQMQNGQLTVYP</sequence>
<organism evidence="2 3">
    <name type="scientific">Enterocloster lavalensis</name>
    <dbReference type="NCBI Taxonomy" id="460384"/>
    <lineage>
        <taxon>Bacteria</taxon>
        <taxon>Bacillati</taxon>
        <taxon>Bacillota</taxon>
        <taxon>Clostridia</taxon>
        <taxon>Lachnospirales</taxon>
        <taxon>Lachnospiraceae</taxon>
        <taxon>Enterocloster</taxon>
    </lineage>
</organism>
<gene>
    <name evidence="2" type="ORF">SAMN05216313_13323</name>
</gene>
<protein>
    <submittedName>
        <fullName evidence="2">Uncharacterized protein</fullName>
    </submittedName>
</protein>
<reference evidence="3" key="1">
    <citation type="submission" date="2016-10" db="EMBL/GenBank/DDBJ databases">
        <authorList>
            <person name="Varghese N."/>
            <person name="Submissions S."/>
        </authorList>
    </citation>
    <scope>NUCLEOTIDE SEQUENCE [LARGE SCALE GENOMIC DNA]</scope>
    <source>
        <strain evidence="3">NLAE-zl-G277</strain>
    </source>
</reference>
<evidence type="ECO:0000313" key="2">
    <source>
        <dbReference type="EMBL" id="SEU12161.1"/>
    </source>
</evidence>
<proteinExistence type="predicted"/>
<keyword evidence="1" id="KW-0472">Membrane</keyword>